<dbReference type="RefSeq" id="WP_167994232.1">
    <property type="nucleotide sequence ID" value="NZ_JAATEM010000013.1"/>
</dbReference>
<dbReference type="PIRSF" id="PIRSF000171">
    <property type="entry name" value="SDHA_APRA_LASPO"/>
    <property type="match status" value="1"/>
</dbReference>
<protein>
    <submittedName>
        <fullName evidence="6">Fumarate reductase/succinate dehydrogenase flavoprotein subunit</fullName>
    </submittedName>
</protein>
<dbReference type="Pfam" id="PF02910">
    <property type="entry name" value="Succ_DH_flav_C"/>
    <property type="match status" value="1"/>
</dbReference>
<organism evidence="6 7">
    <name type="scientific">Streptomyces composti</name>
    <dbReference type="NCBI Taxonomy" id="2720025"/>
    <lineage>
        <taxon>Bacteria</taxon>
        <taxon>Bacillati</taxon>
        <taxon>Actinomycetota</taxon>
        <taxon>Actinomycetes</taxon>
        <taxon>Kitasatosporales</taxon>
        <taxon>Streptomycetaceae</taxon>
        <taxon>Streptomyces</taxon>
    </lineage>
</organism>
<reference evidence="6 7" key="1">
    <citation type="submission" date="2020-03" db="EMBL/GenBank/DDBJ databases">
        <title>WGS of actinomycetes isolated from Thailand.</title>
        <authorList>
            <person name="Thawai C."/>
        </authorList>
    </citation>
    <scope>NUCLEOTIDE SEQUENCE [LARGE SCALE GENOMIC DNA]</scope>
    <source>
        <strain evidence="6 7">SBST2-5</strain>
    </source>
</reference>
<dbReference type="PANTHER" id="PTHR11632:SF51">
    <property type="entry name" value="SUCCINATE DEHYDROGENASE [UBIQUINONE] FLAVOPROTEIN SUBUNIT, MITOCHONDRIAL"/>
    <property type="match status" value="1"/>
</dbReference>
<dbReference type="Gene3D" id="3.90.700.10">
    <property type="entry name" value="Succinate dehydrogenase/fumarate reductase flavoprotein, catalytic domain"/>
    <property type="match status" value="1"/>
</dbReference>
<accession>A0ABX1A610</accession>
<feature type="domain" description="Fumarate reductase/succinate dehydrogenase flavoprotein-like C-terminal" evidence="5">
    <location>
        <begin position="493"/>
        <end position="590"/>
    </location>
</feature>
<dbReference type="SUPFAM" id="SSF56425">
    <property type="entry name" value="Succinate dehydrogenase/fumarate reductase flavoprotein, catalytic domain"/>
    <property type="match status" value="1"/>
</dbReference>
<evidence type="ECO:0000256" key="1">
    <source>
        <dbReference type="ARBA" id="ARBA00022630"/>
    </source>
</evidence>
<dbReference type="InterPro" id="IPR015939">
    <property type="entry name" value="Fum_Rdtase/Succ_DH_flav-like_C"/>
</dbReference>
<dbReference type="NCBIfam" id="NF005866">
    <property type="entry name" value="PRK07803.1"/>
    <property type="match status" value="1"/>
</dbReference>
<keyword evidence="2" id="KW-0560">Oxidoreductase</keyword>
<dbReference type="PRINTS" id="PR00368">
    <property type="entry name" value="FADPNR"/>
</dbReference>
<dbReference type="Pfam" id="PF00890">
    <property type="entry name" value="FAD_binding_2"/>
    <property type="match status" value="1"/>
</dbReference>
<dbReference type="InterPro" id="IPR036188">
    <property type="entry name" value="FAD/NAD-bd_sf"/>
</dbReference>
<proteinExistence type="predicted"/>
<keyword evidence="7" id="KW-1185">Reference proteome</keyword>
<dbReference type="PANTHER" id="PTHR11632">
    <property type="entry name" value="SUCCINATE DEHYDROGENASE 2 FLAVOPROTEIN SUBUNIT"/>
    <property type="match status" value="1"/>
</dbReference>
<dbReference type="InterPro" id="IPR003953">
    <property type="entry name" value="FAD-dep_OxRdtase_2_FAD-bd"/>
</dbReference>
<dbReference type="Proteomes" id="UP000730591">
    <property type="component" value="Unassembled WGS sequence"/>
</dbReference>
<dbReference type="SUPFAM" id="SSF46977">
    <property type="entry name" value="Succinate dehydrogenase/fumarate reductase flavoprotein C-terminal domain"/>
    <property type="match status" value="1"/>
</dbReference>
<evidence type="ECO:0000313" key="7">
    <source>
        <dbReference type="Proteomes" id="UP000730591"/>
    </source>
</evidence>
<name>A0ABX1A610_9ACTN</name>
<dbReference type="Gene3D" id="3.50.50.60">
    <property type="entry name" value="FAD/NAD(P)-binding domain"/>
    <property type="match status" value="1"/>
</dbReference>
<feature type="domain" description="FAD-dependent oxidoreductase 2 FAD-binding" evidence="4">
    <location>
        <begin position="10"/>
        <end position="430"/>
    </location>
</feature>
<keyword evidence="1" id="KW-0285">Flavoprotein</keyword>
<dbReference type="SUPFAM" id="SSF51905">
    <property type="entry name" value="FAD/NAD(P)-binding domain"/>
    <property type="match status" value="1"/>
</dbReference>
<sequence>MSVVDRQEWDVVVVGAGGAGLRAAIEARERGARTAVICKSLFGKAHTVMAEGGIAAAMGNVNAGDNWQVHFRDTMRGGKFLNQWRMAELHAREAPARVWELETWGALFDRTRDGRISQRNFGGHEYPRLAHVGDRTGLELIRTLQQKVVALQQEDFKETGDYESRLKVFQECTVTRVLKDGERVSGVFGYERESGRFFVLEAPAVVIATGGIGKSFKVTSNSWEYTGDGHALALLAGAPLLNMEFVQFHPTGMVWPPSVKGILVTESVRGDGGVLRNSEGKRFMFDYVPDVFKEKYAESEEEADRWYDDPDHNRRPPELLPRDEVARAINAEVKAGRGSPHGGVFLDVSTRMPADVIKRRLPSMYHQFKELADVDITAEPMEVGPTCHYVMGGIAVDSDSAAARGVPGLFAAGEVAGGMHGSNRLGGNSLSDLLVFGRRAGWHAAEYAGERASARPRVDDTQIDAAAAEALRPFSAEGEEPADGPPENPYTLHQELQQTMNDLVGIIRREHEMRQALEKLAELRVRARRAGVEGHRQFNPGWHLALDLRNMLLVSECVARAALERTESRGGHTREDYPAMDRTWRNVNLLCRLADPSGGFAAGDPVRGQISLTRETTEPIRPDLLALFEKEELVKYLAEEELYE</sequence>
<dbReference type="EMBL" id="JAATEM010000013">
    <property type="protein sequence ID" value="NJP50856.1"/>
    <property type="molecule type" value="Genomic_DNA"/>
</dbReference>
<feature type="coiled-coil region" evidence="3">
    <location>
        <begin position="506"/>
        <end position="533"/>
    </location>
</feature>
<dbReference type="InterPro" id="IPR027477">
    <property type="entry name" value="Succ_DH/fumarate_Rdtase_cat_sf"/>
</dbReference>
<evidence type="ECO:0000259" key="4">
    <source>
        <dbReference type="Pfam" id="PF00890"/>
    </source>
</evidence>
<gene>
    <name evidence="6" type="ORF">HCJ93_12435</name>
</gene>
<keyword evidence="3" id="KW-0175">Coiled coil</keyword>
<evidence type="ECO:0000259" key="5">
    <source>
        <dbReference type="Pfam" id="PF02910"/>
    </source>
</evidence>
<dbReference type="InterPro" id="IPR037099">
    <property type="entry name" value="Fum_R/Succ_DH_flav-like_C_sf"/>
</dbReference>
<evidence type="ECO:0000313" key="6">
    <source>
        <dbReference type="EMBL" id="NJP50856.1"/>
    </source>
</evidence>
<evidence type="ECO:0000256" key="3">
    <source>
        <dbReference type="SAM" id="Coils"/>
    </source>
</evidence>
<dbReference type="InterPro" id="IPR030664">
    <property type="entry name" value="SdhA/FrdA/AprA"/>
</dbReference>
<evidence type="ECO:0000256" key="2">
    <source>
        <dbReference type="ARBA" id="ARBA00023002"/>
    </source>
</evidence>
<comment type="caution">
    <text evidence="6">The sequence shown here is derived from an EMBL/GenBank/DDBJ whole genome shotgun (WGS) entry which is preliminary data.</text>
</comment>
<dbReference type="Gene3D" id="1.20.58.100">
    <property type="entry name" value="Fumarate reductase/succinate dehydrogenase flavoprotein-like, C-terminal domain"/>
    <property type="match status" value="1"/>
</dbReference>